<gene>
    <name evidence="3" type="ORF">QEH52_00320</name>
</gene>
<keyword evidence="2" id="KW-0812">Transmembrane</keyword>
<sequence>MTYRTANEQPDPRELIRSIFEQGLSLAVLLEFFVGWAKVPFLLAFVLLPVATFLNLMAEPSATDEKQAAIVRQFATKALTVIGLGIGLYAVIYTIVNWNEFWRMETAREFLLPVLLNLLFLPFLWILLTYMAYELAHLRPRFIKPAQSRPKRVMVLLFWEFGIRYKEVKHWSLYCIKKPPSDNKSLVQSFSSSRDTRYDHDTNPSY</sequence>
<comment type="caution">
    <text evidence="3">The sequence shown here is derived from an EMBL/GenBank/DDBJ whole genome shotgun (WGS) entry which is preliminary data.</text>
</comment>
<evidence type="ECO:0000313" key="3">
    <source>
        <dbReference type="EMBL" id="MDQ8205938.1"/>
    </source>
</evidence>
<evidence type="ECO:0000256" key="2">
    <source>
        <dbReference type="SAM" id="Phobius"/>
    </source>
</evidence>
<keyword evidence="2" id="KW-1133">Transmembrane helix</keyword>
<name>A0ABU1APG4_9BACT</name>
<protein>
    <submittedName>
        <fullName evidence="3">Uncharacterized protein</fullName>
    </submittedName>
</protein>
<evidence type="ECO:0000313" key="4">
    <source>
        <dbReference type="Proteomes" id="UP001225316"/>
    </source>
</evidence>
<proteinExistence type="predicted"/>
<dbReference type="EMBL" id="JARXHW010000001">
    <property type="protein sequence ID" value="MDQ8205938.1"/>
    <property type="molecule type" value="Genomic_DNA"/>
</dbReference>
<accession>A0ABU1APG4</accession>
<feature type="region of interest" description="Disordered" evidence="1">
    <location>
        <begin position="182"/>
        <end position="206"/>
    </location>
</feature>
<keyword evidence="4" id="KW-1185">Reference proteome</keyword>
<evidence type="ECO:0000256" key="1">
    <source>
        <dbReference type="SAM" id="MobiDB-lite"/>
    </source>
</evidence>
<dbReference type="RefSeq" id="WP_308947900.1">
    <property type="nucleotide sequence ID" value="NZ_JARXHW010000001.1"/>
</dbReference>
<reference evidence="3 4" key="1">
    <citation type="submission" date="2023-04" db="EMBL/GenBank/DDBJ databases">
        <title>A novel bacteria isolated from coastal sediment.</title>
        <authorList>
            <person name="Liu X.-J."/>
            <person name="Du Z.-J."/>
        </authorList>
    </citation>
    <scope>NUCLEOTIDE SEQUENCE [LARGE SCALE GENOMIC DNA]</scope>
    <source>
        <strain evidence="3 4">SDUM461003</strain>
    </source>
</reference>
<dbReference type="Proteomes" id="UP001225316">
    <property type="component" value="Unassembled WGS sequence"/>
</dbReference>
<feature type="compositionally biased region" description="Polar residues" evidence="1">
    <location>
        <begin position="182"/>
        <end position="193"/>
    </location>
</feature>
<organism evidence="3 4">
    <name type="scientific">Thalassobacterium maritimum</name>
    <dbReference type="NCBI Taxonomy" id="3041265"/>
    <lineage>
        <taxon>Bacteria</taxon>
        <taxon>Pseudomonadati</taxon>
        <taxon>Verrucomicrobiota</taxon>
        <taxon>Opitutia</taxon>
        <taxon>Puniceicoccales</taxon>
        <taxon>Coraliomargaritaceae</taxon>
        <taxon>Thalassobacterium</taxon>
    </lineage>
</organism>
<feature type="transmembrane region" description="Helical" evidence="2">
    <location>
        <begin position="78"/>
        <end position="98"/>
    </location>
</feature>
<feature type="transmembrane region" description="Helical" evidence="2">
    <location>
        <begin position="39"/>
        <end position="58"/>
    </location>
</feature>
<keyword evidence="2" id="KW-0472">Membrane</keyword>
<feature type="transmembrane region" description="Helical" evidence="2">
    <location>
        <begin position="110"/>
        <end position="133"/>
    </location>
</feature>
<feature type="compositionally biased region" description="Basic and acidic residues" evidence="1">
    <location>
        <begin position="194"/>
        <end position="206"/>
    </location>
</feature>